<organism evidence="2 3">
    <name type="scientific">Salana multivorans</name>
    <dbReference type="NCBI Taxonomy" id="120377"/>
    <lineage>
        <taxon>Bacteria</taxon>
        <taxon>Bacillati</taxon>
        <taxon>Actinomycetota</taxon>
        <taxon>Actinomycetes</taxon>
        <taxon>Micrococcales</taxon>
        <taxon>Beutenbergiaceae</taxon>
        <taxon>Salana</taxon>
    </lineage>
</organism>
<dbReference type="PROSITE" id="PS51257">
    <property type="entry name" value="PROKAR_LIPOPROTEIN"/>
    <property type="match status" value="1"/>
</dbReference>
<dbReference type="RefSeq" id="WP_123738870.1">
    <property type="nucleotide sequence ID" value="NZ_RKHQ01000001.1"/>
</dbReference>
<dbReference type="Proteomes" id="UP000275356">
    <property type="component" value="Unassembled WGS sequence"/>
</dbReference>
<sequence>MPVSSRAGRRVGRRARARAGGAALAVAVLLGAAACTAPPRPVQSSPDGGPELVRTGGDVVSHDVDALLDLVPQLAPIESATWVSGELLTGPGGDVAGPWVQAVVVPPDDVVEEIRAELGDALVPSEAPVGIVDALAPYVPDEPRRAADALHSRFDALRWAGAVGLTDDGVLVVSLLGW</sequence>
<comment type="caution">
    <text evidence="2">The sequence shown here is derived from an EMBL/GenBank/DDBJ whole genome shotgun (WGS) entry which is preliminary data.</text>
</comment>
<reference evidence="2 3" key="1">
    <citation type="submission" date="2018-11" db="EMBL/GenBank/DDBJ databases">
        <title>Sequencing the genomes of 1000 actinobacteria strains.</title>
        <authorList>
            <person name="Klenk H.-P."/>
        </authorList>
    </citation>
    <scope>NUCLEOTIDE SEQUENCE [LARGE SCALE GENOMIC DNA]</scope>
    <source>
        <strain evidence="2 3">DSM 13521</strain>
    </source>
</reference>
<feature type="signal peptide" evidence="1">
    <location>
        <begin position="1"/>
        <end position="37"/>
    </location>
</feature>
<gene>
    <name evidence="2" type="ORF">EDD28_1323</name>
</gene>
<keyword evidence="1" id="KW-0732">Signal</keyword>
<proteinExistence type="predicted"/>
<protein>
    <submittedName>
        <fullName evidence="2">Uncharacterized protein</fullName>
    </submittedName>
</protein>
<evidence type="ECO:0000313" key="3">
    <source>
        <dbReference type="Proteomes" id="UP000275356"/>
    </source>
</evidence>
<evidence type="ECO:0000313" key="2">
    <source>
        <dbReference type="EMBL" id="ROR96732.1"/>
    </source>
</evidence>
<name>A0A3N2DAL3_9MICO</name>
<feature type="chain" id="PRO_5039630632" evidence="1">
    <location>
        <begin position="38"/>
        <end position="178"/>
    </location>
</feature>
<evidence type="ECO:0000256" key="1">
    <source>
        <dbReference type="SAM" id="SignalP"/>
    </source>
</evidence>
<accession>A0A3N2DAL3</accession>
<keyword evidence="3" id="KW-1185">Reference proteome</keyword>
<dbReference type="EMBL" id="RKHQ01000001">
    <property type="protein sequence ID" value="ROR96732.1"/>
    <property type="molecule type" value="Genomic_DNA"/>
</dbReference>
<dbReference type="AlphaFoldDB" id="A0A3N2DAL3"/>